<evidence type="ECO:0000313" key="5">
    <source>
        <dbReference type="Proteomes" id="UP000053621"/>
    </source>
</evidence>
<dbReference type="Proteomes" id="UP000053621">
    <property type="component" value="Unassembled WGS sequence"/>
</dbReference>
<reference evidence="4" key="1">
    <citation type="submission" date="2017-08" db="EMBL/GenBank/DDBJ databases">
        <title>Haloferax marisrubri sp. nov., isolated from the Discovery deep brine-seawater interface in the Red Sea.</title>
        <authorList>
            <person name="Zhang G."/>
            <person name="Stingl U."/>
        </authorList>
    </citation>
    <scope>NUCLEOTIDE SEQUENCE [LARGE SCALE GENOMIC DNA]</scope>
    <source>
        <strain evidence="4">SB3</strain>
    </source>
</reference>
<comment type="caution">
    <text evidence="4">The sequence shown here is derived from an EMBL/GenBank/DDBJ whole genome shotgun (WGS) entry which is preliminary data.</text>
</comment>
<keyword evidence="2" id="KW-0378">Hydrolase</keyword>
<feature type="domain" description="Nudix hydrolase" evidence="3">
    <location>
        <begin position="58"/>
        <end position="189"/>
    </location>
</feature>
<accession>A0A2P4NNN3</accession>
<name>A0A2P4NNN3_9EURY</name>
<keyword evidence="5" id="KW-1185">Reference proteome</keyword>
<organism evidence="4 5">
    <name type="scientific">Haloferax marisrubri</name>
    <dbReference type="NCBI Taxonomy" id="1544719"/>
    <lineage>
        <taxon>Archaea</taxon>
        <taxon>Methanobacteriati</taxon>
        <taxon>Methanobacteriota</taxon>
        <taxon>Stenosarchaea group</taxon>
        <taxon>Halobacteria</taxon>
        <taxon>Halobacteriales</taxon>
        <taxon>Haloferacaceae</taxon>
        <taxon>Haloferax</taxon>
    </lineage>
</organism>
<dbReference type="AlphaFoldDB" id="A0A2P4NNN3"/>
<dbReference type="PROSITE" id="PS00893">
    <property type="entry name" value="NUDIX_BOX"/>
    <property type="match status" value="1"/>
</dbReference>
<gene>
    <name evidence="4" type="ORF">AUR65_013235</name>
</gene>
<dbReference type="InterPro" id="IPR020476">
    <property type="entry name" value="Nudix_hydrolase"/>
</dbReference>
<dbReference type="InterPro" id="IPR015797">
    <property type="entry name" value="NUDIX_hydrolase-like_dom_sf"/>
</dbReference>
<evidence type="ECO:0000313" key="4">
    <source>
        <dbReference type="EMBL" id="POG54688.1"/>
    </source>
</evidence>
<dbReference type="PANTHER" id="PTHR43046">
    <property type="entry name" value="GDP-MANNOSE MANNOSYL HYDROLASE"/>
    <property type="match status" value="1"/>
</dbReference>
<dbReference type="PRINTS" id="PR00502">
    <property type="entry name" value="NUDIXFAMILY"/>
</dbReference>
<dbReference type="RefSeq" id="WP_058567316.1">
    <property type="nucleotide sequence ID" value="NZ_LOPW02000017.1"/>
</dbReference>
<dbReference type="Gene3D" id="3.90.79.10">
    <property type="entry name" value="Nucleoside Triphosphate Pyrophosphohydrolase"/>
    <property type="match status" value="1"/>
</dbReference>
<evidence type="ECO:0000256" key="2">
    <source>
        <dbReference type="ARBA" id="ARBA00022801"/>
    </source>
</evidence>
<dbReference type="Pfam" id="PF00293">
    <property type="entry name" value="NUDIX"/>
    <property type="match status" value="1"/>
</dbReference>
<dbReference type="PANTHER" id="PTHR43046:SF16">
    <property type="entry name" value="ADP-RIBOSE PYROPHOSPHATASE YJHB-RELATED"/>
    <property type="match status" value="1"/>
</dbReference>
<dbReference type="OrthoDB" id="346422at2157"/>
<evidence type="ECO:0000256" key="1">
    <source>
        <dbReference type="ARBA" id="ARBA00001946"/>
    </source>
</evidence>
<sequence>MTVDDLWFLADEARQRAEQAYHRLRRSHADADYLEPVHTRRVSRPRFRTLASRVKSTGTPYGVHTVVRRRDDEILLVRHEGVDLWVLPGGGVDDGDEGFTEAARRELAEEAGITADYGGLAMATRIDIRCDGHQTWGVMPVYRARADGAAELSVNDPDEEISAARWFRVSELPADTRDRDDLLSWYDHVAGD</sequence>
<dbReference type="InterPro" id="IPR020084">
    <property type="entry name" value="NUDIX_hydrolase_CS"/>
</dbReference>
<comment type="cofactor">
    <cofactor evidence="1">
        <name>Mg(2+)</name>
        <dbReference type="ChEBI" id="CHEBI:18420"/>
    </cofactor>
</comment>
<dbReference type="EMBL" id="LOPW02000017">
    <property type="protein sequence ID" value="POG54688.1"/>
    <property type="molecule type" value="Genomic_DNA"/>
</dbReference>
<dbReference type="PROSITE" id="PS51462">
    <property type="entry name" value="NUDIX"/>
    <property type="match status" value="1"/>
</dbReference>
<protein>
    <submittedName>
        <fullName evidence="4">NUDIX domain-containing protein</fullName>
    </submittedName>
</protein>
<evidence type="ECO:0000259" key="3">
    <source>
        <dbReference type="PROSITE" id="PS51462"/>
    </source>
</evidence>
<dbReference type="InterPro" id="IPR000086">
    <property type="entry name" value="NUDIX_hydrolase_dom"/>
</dbReference>
<dbReference type="SUPFAM" id="SSF55811">
    <property type="entry name" value="Nudix"/>
    <property type="match status" value="1"/>
</dbReference>
<dbReference type="GO" id="GO:0016787">
    <property type="term" value="F:hydrolase activity"/>
    <property type="evidence" value="ECO:0007669"/>
    <property type="project" value="UniProtKB-KW"/>
</dbReference>
<proteinExistence type="predicted"/>
<dbReference type="CDD" id="cd02883">
    <property type="entry name" value="NUDIX_Hydrolase"/>
    <property type="match status" value="1"/>
</dbReference>